<feature type="domain" description="Peptidase M12B" evidence="3">
    <location>
        <begin position="7"/>
        <end position="236"/>
    </location>
</feature>
<dbReference type="Pfam" id="PF13688">
    <property type="entry name" value="Reprolysin_5"/>
    <property type="match status" value="1"/>
</dbReference>
<dbReference type="GO" id="GO:0004222">
    <property type="term" value="F:metalloendopeptidase activity"/>
    <property type="evidence" value="ECO:0007669"/>
    <property type="project" value="InterPro"/>
</dbReference>
<dbReference type="GO" id="GO:0046872">
    <property type="term" value="F:metal ion binding"/>
    <property type="evidence" value="ECO:0007669"/>
    <property type="project" value="UniProtKB-KW"/>
</dbReference>
<keyword evidence="2" id="KW-0862">Zinc</keyword>
<dbReference type="SUPFAM" id="SSF55486">
    <property type="entry name" value="Metalloproteases ('zincins'), catalytic domain"/>
    <property type="match status" value="1"/>
</dbReference>
<dbReference type="Proteomes" id="UP001168990">
    <property type="component" value="Unassembled WGS sequence"/>
</dbReference>
<feature type="binding site" evidence="2">
    <location>
        <position position="174"/>
    </location>
    <ligand>
        <name>Zn(2+)</name>
        <dbReference type="ChEBI" id="CHEBI:29105"/>
        <note>catalytic</note>
    </ligand>
</feature>
<evidence type="ECO:0000313" key="5">
    <source>
        <dbReference type="Proteomes" id="UP001168990"/>
    </source>
</evidence>
<keyword evidence="2" id="KW-0479">Metal-binding</keyword>
<name>A0AA39KPT8_9HYME</name>
<dbReference type="PANTHER" id="PTHR11905">
    <property type="entry name" value="ADAM A DISINTEGRIN AND METALLOPROTEASE DOMAIN"/>
    <property type="match status" value="1"/>
</dbReference>
<keyword evidence="1" id="KW-0378">Hydrolase</keyword>
<dbReference type="GO" id="GO:0006509">
    <property type="term" value="P:membrane protein ectodomain proteolysis"/>
    <property type="evidence" value="ECO:0007669"/>
    <property type="project" value="TreeGrafter"/>
</dbReference>
<evidence type="ECO:0000313" key="4">
    <source>
        <dbReference type="EMBL" id="KAK0169420.1"/>
    </source>
</evidence>
<keyword evidence="5" id="KW-1185">Reference proteome</keyword>
<accession>A0AA39KPT8</accession>
<dbReference type="Gene3D" id="3.40.1620.60">
    <property type="match status" value="1"/>
</dbReference>
<dbReference type="EMBL" id="JAQQBS010000430">
    <property type="protein sequence ID" value="KAK0169420.1"/>
    <property type="molecule type" value="Genomic_DNA"/>
</dbReference>
<evidence type="ECO:0000259" key="3">
    <source>
        <dbReference type="PROSITE" id="PS50215"/>
    </source>
</evidence>
<gene>
    <name evidence="4" type="ORF">PV328_012073</name>
</gene>
<feature type="binding site" evidence="2">
    <location>
        <position position="170"/>
    </location>
    <ligand>
        <name>Zn(2+)</name>
        <dbReference type="ChEBI" id="CHEBI:29105"/>
        <note>catalytic</note>
    </ligand>
</feature>
<feature type="non-terminal residue" evidence="4">
    <location>
        <position position="321"/>
    </location>
</feature>
<keyword evidence="1" id="KW-0645">Protease</keyword>
<comment type="caution">
    <text evidence="2">Lacks conserved residue(s) required for the propagation of feature annotation.</text>
</comment>
<evidence type="ECO:0000256" key="1">
    <source>
        <dbReference type="ARBA" id="ARBA00023049"/>
    </source>
</evidence>
<protein>
    <recommendedName>
        <fullName evidence="3">Peptidase M12B domain-containing protein</fullName>
    </recommendedName>
</protein>
<keyword evidence="1" id="KW-0482">Metalloprotease</keyword>
<sequence length="321" mass="37092">SDYVPTVYPELLLAISYDMFKAFGKDFRKTISHILTVYNGVDMLYKPVQTVDIRINIAAIVFELSEDTWSFIPRINVRREVRIDHQSINFALSHYFKNHEEYFPRDSYDYIAYNTRRIITSPDSKRQSHGIAMSPSSSSIFPFDNKNRYSRLNMAITDYKGYESYSTIAHELAHIFNAKHDEEEKGFDTPTCSSSRRSSIMASDCSELSLDWSGYTEVEFTDFFSSPFSCNLRNYPLSLLPSPRKPRVVLTGLDQCECYGYYDFTKPVYYTTDWCKDPIHCIDANDWVVNDLPLPFDGTPCGRNKVCWQKSCVENEAGSIV</sequence>
<reference evidence="4" key="1">
    <citation type="journal article" date="2023" name="bioRxiv">
        <title>Scaffold-level genome assemblies of two parasitoid biocontrol wasps reveal the parthenogenesis mechanism and an associated novel virus.</title>
        <authorList>
            <person name="Inwood S."/>
            <person name="Skelly J."/>
            <person name="Guhlin J."/>
            <person name="Harrop T."/>
            <person name="Goldson S."/>
            <person name="Dearden P."/>
        </authorList>
    </citation>
    <scope>NUCLEOTIDE SEQUENCE</scope>
    <source>
        <strain evidence="4">Irish</strain>
        <tissue evidence="4">Whole body</tissue>
    </source>
</reference>
<feature type="binding site" evidence="2">
    <location>
        <position position="180"/>
    </location>
    <ligand>
        <name>Zn(2+)</name>
        <dbReference type="ChEBI" id="CHEBI:29105"/>
        <note>catalytic</note>
    </ligand>
</feature>
<dbReference type="InterPro" id="IPR024079">
    <property type="entry name" value="MetalloPept_cat_dom_sf"/>
</dbReference>
<organism evidence="4 5">
    <name type="scientific">Microctonus aethiopoides</name>
    <dbReference type="NCBI Taxonomy" id="144406"/>
    <lineage>
        <taxon>Eukaryota</taxon>
        <taxon>Metazoa</taxon>
        <taxon>Ecdysozoa</taxon>
        <taxon>Arthropoda</taxon>
        <taxon>Hexapoda</taxon>
        <taxon>Insecta</taxon>
        <taxon>Pterygota</taxon>
        <taxon>Neoptera</taxon>
        <taxon>Endopterygota</taxon>
        <taxon>Hymenoptera</taxon>
        <taxon>Apocrita</taxon>
        <taxon>Ichneumonoidea</taxon>
        <taxon>Braconidae</taxon>
        <taxon>Euphorinae</taxon>
        <taxon>Microctonus</taxon>
    </lineage>
</organism>
<comment type="caution">
    <text evidence="4">The sequence shown here is derived from an EMBL/GenBank/DDBJ whole genome shotgun (WGS) entry which is preliminary data.</text>
</comment>
<reference evidence="4" key="2">
    <citation type="submission" date="2023-03" db="EMBL/GenBank/DDBJ databases">
        <authorList>
            <person name="Inwood S.N."/>
            <person name="Skelly J.G."/>
            <person name="Guhlin J."/>
            <person name="Harrop T.W.R."/>
            <person name="Goldson S.G."/>
            <person name="Dearden P.K."/>
        </authorList>
    </citation>
    <scope>NUCLEOTIDE SEQUENCE</scope>
    <source>
        <strain evidence="4">Irish</strain>
        <tissue evidence="4">Whole body</tissue>
    </source>
</reference>
<proteinExistence type="predicted"/>
<feature type="active site" evidence="2">
    <location>
        <position position="171"/>
    </location>
</feature>
<evidence type="ECO:0000256" key="2">
    <source>
        <dbReference type="PROSITE-ProRule" id="PRU00276"/>
    </source>
</evidence>
<dbReference type="PROSITE" id="PS50215">
    <property type="entry name" value="ADAM_MEPRO"/>
    <property type="match status" value="1"/>
</dbReference>
<dbReference type="InterPro" id="IPR001590">
    <property type="entry name" value="Peptidase_M12B"/>
</dbReference>
<dbReference type="PANTHER" id="PTHR11905:SF159">
    <property type="entry name" value="ADAM METALLOPROTEASE"/>
    <property type="match status" value="1"/>
</dbReference>
<dbReference type="Gene3D" id="3.40.390.10">
    <property type="entry name" value="Collagenase (Catalytic Domain)"/>
    <property type="match status" value="1"/>
</dbReference>
<dbReference type="AlphaFoldDB" id="A0AA39KPT8"/>